<dbReference type="InterPro" id="IPR003593">
    <property type="entry name" value="AAA+_ATPase"/>
</dbReference>
<evidence type="ECO:0000256" key="3">
    <source>
        <dbReference type="ARBA" id="ARBA00023015"/>
    </source>
</evidence>
<feature type="domain" description="Sigma-54 factor interaction" evidence="6">
    <location>
        <begin position="144"/>
        <end position="373"/>
    </location>
</feature>
<organism evidence="7 8">
    <name type="scientific">Massilia antarctica</name>
    <dbReference type="NCBI Taxonomy" id="2765360"/>
    <lineage>
        <taxon>Bacteria</taxon>
        <taxon>Pseudomonadati</taxon>
        <taxon>Pseudomonadota</taxon>
        <taxon>Betaproteobacteria</taxon>
        <taxon>Burkholderiales</taxon>
        <taxon>Oxalobacteraceae</taxon>
        <taxon>Telluria group</taxon>
        <taxon>Massilia</taxon>
    </lineage>
</organism>
<dbReference type="SUPFAM" id="SSF46689">
    <property type="entry name" value="Homeodomain-like"/>
    <property type="match status" value="1"/>
</dbReference>
<evidence type="ECO:0000256" key="5">
    <source>
        <dbReference type="ARBA" id="ARBA00023163"/>
    </source>
</evidence>
<keyword evidence="3" id="KW-0805">Transcription regulation</keyword>
<keyword evidence="1" id="KW-0547">Nucleotide-binding</keyword>
<dbReference type="Proteomes" id="UP000662888">
    <property type="component" value="Chromosome"/>
</dbReference>
<protein>
    <submittedName>
        <fullName evidence="7">Sigma 54-interacting transcriptional regulator</fullName>
    </submittedName>
</protein>
<dbReference type="Pfam" id="PF25601">
    <property type="entry name" value="AAA_lid_14"/>
    <property type="match status" value="1"/>
</dbReference>
<dbReference type="SUPFAM" id="SSF52172">
    <property type="entry name" value="CheY-like"/>
    <property type="match status" value="1"/>
</dbReference>
<reference evidence="7 8" key="1">
    <citation type="submission" date="2020-11" db="EMBL/GenBank/DDBJ databases">
        <authorList>
            <person name="Sun Q."/>
        </authorList>
    </citation>
    <scope>NUCLEOTIDE SEQUENCE [LARGE SCALE GENOMIC DNA]</scope>
    <source>
        <strain evidence="7 8">P8398</strain>
    </source>
</reference>
<keyword evidence="5" id="KW-0804">Transcription</keyword>
<dbReference type="PANTHER" id="PTHR32071:SF117">
    <property type="entry name" value="PTS-DEPENDENT DIHYDROXYACETONE KINASE OPERON REGULATORY PROTEIN-RELATED"/>
    <property type="match status" value="1"/>
</dbReference>
<evidence type="ECO:0000256" key="2">
    <source>
        <dbReference type="ARBA" id="ARBA00022840"/>
    </source>
</evidence>
<proteinExistence type="predicted"/>
<dbReference type="InterPro" id="IPR025944">
    <property type="entry name" value="Sigma_54_int_dom_CS"/>
</dbReference>
<name>A0AA48WBQ7_9BURK</name>
<dbReference type="InterPro" id="IPR011006">
    <property type="entry name" value="CheY-like_superfamily"/>
</dbReference>
<evidence type="ECO:0000256" key="4">
    <source>
        <dbReference type="ARBA" id="ARBA00023125"/>
    </source>
</evidence>
<evidence type="ECO:0000256" key="1">
    <source>
        <dbReference type="ARBA" id="ARBA00022741"/>
    </source>
</evidence>
<sequence>MEPVECRVIAAPAHLQWLQDWSSRGYPGVLLRPWSANPNPAAPLAADACDVTLMLVGRDTLAWARQQLLAGGQGDSPVVAVTRGLTGSMVQGLLALGASDFVASEHGAEELTTRLWRLREQQRHRCAASRAPPASPLHPLLSKLVGNSLNFVRQLERIPTLAASDAGVLILGETGTGKELCAQAIHYLSKRASHPWVAVNCGALPSELVEAELFGHARGAYTSAHQERSGLAAEAEGGTFFLDEVDSMPLSTQAKLLRFLQEKEYRPVGSTKTRHADVRVLAASNGDIGSLVQQGRFRRDLYYRLNILSVSLPPLRERMDDLPLLSHHFLKRFAGEFRREVNRLSTAALARLAAYSWPGNVRELEHTLERAVLLCRGETVEAGDLDLPESPDGCACLEFRHAKAQAVQAFERMYIERMLLLCQGNITHAAQASGKDRRAFWQLVRKHGIDAARYRG</sequence>
<evidence type="ECO:0000313" key="7">
    <source>
        <dbReference type="EMBL" id="QPI48564.1"/>
    </source>
</evidence>
<dbReference type="PROSITE" id="PS00676">
    <property type="entry name" value="SIGMA54_INTERACT_2"/>
    <property type="match status" value="1"/>
</dbReference>
<dbReference type="SMART" id="SM00382">
    <property type="entry name" value="AAA"/>
    <property type="match status" value="1"/>
</dbReference>
<keyword evidence="8" id="KW-1185">Reference proteome</keyword>
<dbReference type="PROSITE" id="PS00688">
    <property type="entry name" value="SIGMA54_INTERACT_3"/>
    <property type="match status" value="1"/>
</dbReference>
<dbReference type="InterPro" id="IPR027417">
    <property type="entry name" value="P-loop_NTPase"/>
</dbReference>
<dbReference type="Gene3D" id="1.10.8.60">
    <property type="match status" value="1"/>
</dbReference>
<keyword evidence="4" id="KW-0238">DNA-binding</keyword>
<keyword evidence="2" id="KW-0067">ATP-binding</keyword>
<gene>
    <name evidence="7" type="ORF">IV454_24000</name>
</gene>
<dbReference type="EMBL" id="CP065053">
    <property type="protein sequence ID" value="QPI48564.1"/>
    <property type="molecule type" value="Genomic_DNA"/>
</dbReference>
<evidence type="ECO:0000313" key="8">
    <source>
        <dbReference type="Proteomes" id="UP000662888"/>
    </source>
</evidence>
<accession>A0AA48WBQ7</accession>
<dbReference type="RefSeq" id="WP_206088173.1">
    <property type="nucleotide sequence ID" value="NZ_CP065053.1"/>
</dbReference>
<dbReference type="InterPro" id="IPR009057">
    <property type="entry name" value="Homeodomain-like_sf"/>
</dbReference>
<dbReference type="Pfam" id="PF00158">
    <property type="entry name" value="Sigma54_activat"/>
    <property type="match status" value="1"/>
</dbReference>
<dbReference type="Gene3D" id="1.10.10.60">
    <property type="entry name" value="Homeodomain-like"/>
    <property type="match status" value="1"/>
</dbReference>
<dbReference type="SUPFAM" id="SSF52540">
    <property type="entry name" value="P-loop containing nucleoside triphosphate hydrolases"/>
    <property type="match status" value="1"/>
</dbReference>
<evidence type="ECO:0000259" key="6">
    <source>
        <dbReference type="PROSITE" id="PS50045"/>
    </source>
</evidence>
<dbReference type="PANTHER" id="PTHR32071">
    <property type="entry name" value="TRANSCRIPTIONAL REGULATORY PROTEIN"/>
    <property type="match status" value="1"/>
</dbReference>
<dbReference type="PROSITE" id="PS50045">
    <property type="entry name" value="SIGMA54_INTERACT_4"/>
    <property type="match status" value="1"/>
</dbReference>
<dbReference type="InterPro" id="IPR025943">
    <property type="entry name" value="Sigma_54_int_dom_ATP-bd_2"/>
</dbReference>
<dbReference type="InterPro" id="IPR002078">
    <property type="entry name" value="Sigma_54_int"/>
</dbReference>
<dbReference type="Gene3D" id="3.40.50.300">
    <property type="entry name" value="P-loop containing nucleotide triphosphate hydrolases"/>
    <property type="match status" value="1"/>
</dbReference>
<dbReference type="CDD" id="cd00009">
    <property type="entry name" value="AAA"/>
    <property type="match status" value="1"/>
</dbReference>
<dbReference type="InterPro" id="IPR058031">
    <property type="entry name" value="AAA_lid_NorR"/>
</dbReference>